<sequence>MASVYLFVFFVLSHLLVHSAVEGKWNQPNCPSFFHCGKFGSIGFPFANRTNSYCGLCPVDCDETTPVIQLGRDGRSYDVMNISQSNTSYATIRVKDRVLQEHLNLRRCKLLDTLTFPNSPFLSFEITTPNQTLFKCKRTLNLTLPRNFKNTSCNDYNIYYSHSNHTSPSFPPECSIIQLPKSGTSPDDADLYALLTADFNLEVHVSRDDTSFFNRVGQCQYSGGKFNCAGGKEGTGFNKWAIVITLGLTGHFIIWNWSSSGHNLLLLGKALI</sequence>
<evidence type="ECO:0000259" key="6">
    <source>
        <dbReference type="Pfam" id="PF13947"/>
    </source>
</evidence>
<protein>
    <submittedName>
        <fullName evidence="7">Leaf rust 10 disease-resistance locus receptor-like protein kinase-like 1.1</fullName>
    </submittedName>
</protein>
<evidence type="ECO:0000256" key="1">
    <source>
        <dbReference type="ARBA" id="ARBA00004167"/>
    </source>
</evidence>
<keyword evidence="3" id="KW-0547">Nucleotide-binding</keyword>
<evidence type="ECO:0000256" key="3">
    <source>
        <dbReference type="ARBA" id="ARBA00022741"/>
    </source>
</evidence>
<comment type="subcellular location">
    <subcellularLocation>
        <location evidence="1">Membrane</location>
        <topology evidence="1">Single-pass membrane protein</topology>
    </subcellularLocation>
</comment>
<accession>A0AAW0JCW6</accession>
<evidence type="ECO:0000313" key="7">
    <source>
        <dbReference type="EMBL" id="KAK7824704.1"/>
    </source>
</evidence>
<gene>
    <name evidence="7" type="ORF">CFP56_034053</name>
</gene>
<comment type="caution">
    <text evidence="7">The sequence shown here is derived from an EMBL/GenBank/DDBJ whole genome shotgun (WGS) entry which is preliminary data.</text>
</comment>
<proteinExistence type="predicted"/>
<dbReference type="GO" id="GO:0016301">
    <property type="term" value="F:kinase activity"/>
    <property type="evidence" value="ECO:0007669"/>
    <property type="project" value="UniProtKB-KW"/>
</dbReference>
<dbReference type="GO" id="GO:0030247">
    <property type="term" value="F:polysaccharide binding"/>
    <property type="evidence" value="ECO:0007669"/>
    <property type="project" value="InterPro"/>
</dbReference>
<dbReference type="GO" id="GO:0005524">
    <property type="term" value="F:ATP binding"/>
    <property type="evidence" value="ECO:0007669"/>
    <property type="project" value="UniProtKB-KW"/>
</dbReference>
<evidence type="ECO:0000313" key="8">
    <source>
        <dbReference type="Proteomes" id="UP000237347"/>
    </source>
</evidence>
<dbReference type="AlphaFoldDB" id="A0AAW0JCW6"/>
<evidence type="ECO:0000256" key="4">
    <source>
        <dbReference type="ARBA" id="ARBA00022840"/>
    </source>
</evidence>
<feature type="chain" id="PRO_5043979265" evidence="5">
    <location>
        <begin position="24"/>
        <end position="272"/>
    </location>
</feature>
<keyword evidence="4" id="KW-0067">ATP-binding</keyword>
<dbReference type="PANTHER" id="PTHR46008:SF2">
    <property type="entry name" value="LEAF RUST 10 DISEASE-RESISTANCE LOCUS RECEPTOR-LIKE PROTEIN KINASE-LIKE 1.4"/>
    <property type="match status" value="1"/>
</dbReference>
<dbReference type="EMBL" id="PKMF04000594">
    <property type="protein sequence ID" value="KAK7824704.1"/>
    <property type="molecule type" value="Genomic_DNA"/>
</dbReference>
<evidence type="ECO:0000256" key="2">
    <source>
        <dbReference type="ARBA" id="ARBA00022729"/>
    </source>
</evidence>
<name>A0AAW0JCW6_QUESU</name>
<reference evidence="7 8" key="1">
    <citation type="journal article" date="2018" name="Sci. Data">
        <title>The draft genome sequence of cork oak.</title>
        <authorList>
            <person name="Ramos A.M."/>
            <person name="Usie A."/>
            <person name="Barbosa P."/>
            <person name="Barros P.M."/>
            <person name="Capote T."/>
            <person name="Chaves I."/>
            <person name="Simoes F."/>
            <person name="Abreu I."/>
            <person name="Carrasquinho I."/>
            <person name="Faro C."/>
            <person name="Guimaraes J.B."/>
            <person name="Mendonca D."/>
            <person name="Nobrega F."/>
            <person name="Rodrigues L."/>
            <person name="Saibo N.J.M."/>
            <person name="Varela M.C."/>
            <person name="Egas C."/>
            <person name="Matos J."/>
            <person name="Miguel C.M."/>
            <person name="Oliveira M.M."/>
            <person name="Ricardo C.P."/>
            <person name="Goncalves S."/>
        </authorList>
    </citation>
    <scope>NUCLEOTIDE SEQUENCE [LARGE SCALE GENOMIC DNA]</scope>
    <source>
        <strain evidence="8">cv. HL8</strain>
    </source>
</reference>
<keyword evidence="2 5" id="KW-0732">Signal</keyword>
<dbReference type="Pfam" id="PF13947">
    <property type="entry name" value="GUB_WAK_bind"/>
    <property type="match status" value="1"/>
</dbReference>
<keyword evidence="8" id="KW-1185">Reference proteome</keyword>
<dbReference type="InterPro" id="IPR025287">
    <property type="entry name" value="WAK_GUB"/>
</dbReference>
<dbReference type="Proteomes" id="UP000237347">
    <property type="component" value="Unassembled WGS sequence"/>
</dbReference>
<feature type="domain" description="Wall-associated receptor kinase galacturonan-binding" evidence="6">
    <location>
        <begin position="30"/>
        <end position="95"/>
    </location>
</feature>
<evidence type="ECO:0000256" key="5">
    <source>
        <dbReference type="SAM" id="SignalP"/>
    </source>
</evidence>
<feature type="signal peptide" evidence="5">
    <location>
        <begin position="1"/>
        <end position="23"/>
    </location>
</feature>
<organism evidence="7 8">
    <name type="scientific">Quercus suber</name>
    <name type="common">Cork oak</name>
    <dbReference type="NCBI Taxonomy" id="58331"/>
    <lineage>
        <taxon>Eukaryota</taxon>
        <taxon>Viridiplantae</taxon>
        <taxon>Streptophyta</taxon>
        <taxon>Embryophyta</taxon>
        <taxon>Tracheophyta</taxon>
        <taxon>Spermatophyta</taxon>
        <taxon>Magnoliopsida</taxon>
        <taxon>eudicotyledons</taxon>
        <taxon>Gunneridae</taxon>
        <taxon>Pentapetalae</taxon>
        <taxon>rosids</taxon>
        <taxon>fabids</taxon>
        <taxon>Fagales</taxon>
        <taxon>Fagaceae</taxon>
        <taxon>Quercus</taxon>
    </lineage>
</organism>
<dbReference type="GO" id="GO:0016020">
    <property type="term" value="C:membrane"/>
    <property type="evidence" value="ECO:0007669"/>
    <property type="project" value="UniProtKB-SubCell"/>
</dbReference>
<dbReference type="PANTHER" id="PTHR46008">
    <property type="entry name" value="LEAF RUST 10 DISEASE-RESISTANCE LOCUS RECEPTOR-LIKE PROTEIN KINASE-LIKE 1.4"/>
    <property type="match status" value="1"/>
</dbReference>